<accession>A0A5B7DHX7</accession>
<evidence type="ECO:0000313" key="1">
    <source>
        <dbReference type="EMBL" id="MPC20695.1"/>
    </source>
</evidence>
<sequence length="89" mass="9794">MRRLNGGWPRLGVSGVFLASRQADLHCGLPVCYLPCLPEPYLSTWPSASKTYLRLEGRKGRSCVQVVGTPGRLFAIKWLVAIALVSLHT</sequence>
<name>A0A5B7DHX7_PORTR</name>
<dbReference type="EMBL" id="VSRR010000900">
    <property type="protein sequence ID" value="MPC20695.1"/>
    <property type="molecule type" value="Genomic_DNA"/>
</dbReference>
<protein>
    <submittedName>
        <fullName evidence="1">Uncharacterized protein</fullName>
    </submittedName>
</protein>
<dbReference type="AlphaFoldDB" id="A0A5B7DHX7"/>
<keyword evidence="2" id="KW-1185">Reference proteome</keyword>
<evidence type="ECO:0000313" key="2">
    <source>
        <dbReference type="Proteomes" id="UP000324222"/>
    </source>
</evidence>
<gene>
    <name evidence="1" type="ORF">E2C01_013650</name>
</gene>
<organism evidence="1 2">
    <name type="scientific">Portunus trituberculatus</name>
    <name type="common">Swimming crab</name>
    <name type="synonym">Neptunus trituberculatus</name>
    <dbReference type="NCBI Taxonomy" id="210409"/>
    <lineage>
        <taxon>Eukaryota</taxon>
        <taxon>Metazoa</taxon>
        <taxon>Ecdysozoa</taxon>
        <taxon>Arthropoda</taxon>
        <taxon>Crustacea</taxon>
        <taxon>Multicrustacea</taxon>
        <taxon>Malacostraca</taxon>
        <taxon>Eumalacostraca</taxon>
        <taxon>Eucarida</taxon>
        <taxon>Decapoda</taxon>
        <taxon>Pleocyemata</taxon>
        <taxon>Brachyura</taxon>
        <taxon>Eubrachyura</taxon>
        <taxon>Portunoidea</taxon>
        <taxon>Portunidae</taxon>
        <taxon>Portuninae</taxon>
        <taxon>Portunus</taxon>
    </lineage>
</organism>
<comment type="caution">
    <text evidence="1">The sequence shown here is derived from an EMBL/GenBank/DDBJ whole genome shotgun (WGS) entry which is preliminary data.</text>
</comment>
<dbReference type="Proteomes" id="UP000324222">
    <property type="component" value="Unassembled WGS sequence"/>
</dbReference>
<reference evidence="1 2" key="1">
    <citation type="submission" date="2019-05" db="EMBL/GenBank/DDBJ databases">
        <title>Another draft genome of Portunus trituberculatus and its Hox gene families provides insights of decapod evolution.</title>
        <authorList>
            <person name="Jeong J.-H."/>
            <person name="Song I."/>
            <person name="Kim S."/>
            <person name="Choi T."/>
            <person name="Kim D."/>
            <person name="Ryu S."/>
            <person name="Kim W."/>
        </authorList>
    </citation>
    <scope>NUCLEOTIDE SEQUENCE [LARGE SCALE GENOMIC DNA]</scope>
    <source>
        <tissue evidence="1">Muscle</tissue>
    </source>
</reference>
<proteinExistence type="predicted"/>